<keyword evidence="2" id="KW-1185">Reference proteome</keyword>
<gene>
    <name evidence="1" type="ORF">ACFFUR_15990</name>
</gene>
<evidence type="ECO:0000313" key="1">
    <source>
        <dbReference type="EMBL" id="MFB9213318.1"/>
    </source>
</evidence>
<dbReference type="Proteomes" id="UP001589654">
    <property type="component" value="Unassembled WGS sequence"/>
</dbReference>
<proteinExistence type="predicted"/>
<reference evidence="1 2" key="1">
    <citation type="submission" date="2024-09" db="EMBL/GenBank/DDBJ databases">
        <authorList>
            <person name="Sun Q."/>
            <person name="Mori K."/>
        </authorList>
    </citation>
    <scope>NUCLEOTIDE SEQUENCE [LARGE SCALE GENOMIC DNA]</scope>
    <source>
        <strain evidence="1 2">CECT 7682</strain>
    </source>
</reference>
<dbReference type="RefSeq" id="WP_290248632.1">
    <property type="nucleotide sequence ID" value="NZ_JAUFQT010000001.1"/>
</dbReference>
<organism evidence="1 2">
    <name type="scientific">Echinicola jeungdonensis</name>
    <dbReference type="NCBI Taxonomy" id="709343"/>
    <lineage>
        <taxon>Bacteria</taxon>
        <taxon>Pseudomonadati</taxon>
        <taxon>Bacteroidota</taxon>
        <taxon>Cytophagia</taxon>
        <taxon>Cytophagales</taxon>
        <taxon>Cyclobacteriaceae</taxon>
        <taxon>Echinicola</taxon>
    </lineage>
</organism>
<evidence type="ECO:0000313" key="2">
    <source>
        <dbReference type="Proteomes" id="UP001589654"/>
    </source>
</evidence>
<accession>A0ABV5JAM1</accession>
<dbReference type="EMBL" id="JBHMEW010000067">
    <property type="protein sequence ID" value="MFB9213318.1"/>
    <property type="molecule type" value="Genomic_DNA"/>
</dbReference>
<sequence length="271" mass="31439">MNRAFLIIFFLISQLATAWGQNINWSPAKKIKCRELTLLTIDARDQLVCADTEGNLFQLQSNGDTINHYSPPTQASLQQLEISRSIQVFTFSEDLQRIEILDRFLQPLFSGRLDHSDIGWIKTACLGNNNVIWIFDAADLSLKQFNYQRKTILQNQPLALITQNPQWPVLGLIEHKNMLFLQVENKGIFLFDNQANYLDFIPLETNQKVSFYEDQIFYISEGKIISINIQSREKSSYSLPARDFEKIRIGAKKMAIFSQTEIQVYDFPFFH</sequence>
<name>A0ABV5JAM1_9BACT</name>
<protein>
    <submittedName>
        <fullName evidence="1">Uncharacterized protein</fullName>
    </submittedName>
</protein>
<comment type="caution">
    <text evidence="1">The sequence shown here is derived from an EMBL/GenBank/DDBJ whole genome shotgun (WGS) entry which is preliminary data.</text>
</comment>